<evidence type="ECO:0000259" key="1">
    <source>
        <dbReference type="Pfam" id="PF01610"/>
    </source>
</evidence>
<feature type="domain" description="Transposase IS204/IS1001/IS1096/IS1165 DDE" evidence="1">
    <location>
        <begin position="70"/>
        <end position="306"/>
    </location>
</feature>
<evidence type="ECO:0000313" key="3">
    <source>
        <dbReference type="Proteomes" id="UP000283314"/>
    </source>
</evidence>
<protein>
    <submittedName>
        <fullName evidence="2">ISL3 family transposase</fullName>
    </submittedName>
</protein>
<sequence length="311" mass="37076">MLWKTFLENFTLLPKHCRITNRLNFLAINMLNQTLNVSSVARYLGISSSSIFRRLNDVKFPKPSILPHVLSIDEFKGNANGEKFQAILTDPKNHKIFDILPSRTQYKLKEYLLNYKNRKDVRYFIMDMNYIYREIAETFFPNANIIIDRFHVVRYVTWALENVRKRIQKEMLPFKRKYFKRSRRILLSHYPKFSAENKQALEVMLTQSNDLAIAYHLKELFYDFMDSPDRNVAYKRLRKFILATQASELKEFNATLTMLANWSKYILNAFDCPYSNGFTEGTNNKIKVIKRNAYGFRNFENFRNRILMTSI</sequence>
<dbReference type="InterPro" id="IPR002560">
    <property type="entry name" value="Transposase_DDE"/>
</dbReference>
<proteinExistence type="predicted"/>
<dbReference type="PANTHER" id="PTHR33498">
    <property type="entry name" value="TRANSPOSASE FOR INSERTION SEQUENCE ELEMENT IS1557"/>
    <property type="match status" value="1"/>
</dbReference>
<gene>
    <name evidence="2" type="ORF">DW018_00620</name>
</gene>
<dbReference type="InterPro" id="IPR047951">
    <property type="entry name" value="Transpos_ISL3"/>
</dbReference>
<dbReference type="Pfam" id="PF01610">
    <property type="entry name" value="DDE_Tnp_ISL3"/>
    <property type="match status" value="1"/>
</dbReference>
<accession>A0A415LHT9</accession>
<evidence type="ECO:0000313" key="2">
    <source>
        <dbReference type="EMBL" id="RHL47967.1"/>
    </source>
</evidence>
<dbReference type="PANTHER" id="PTHR33498:SF1">
    <property type="entry name" value="TRANSPOSASE FOR INSERTION SEQUENCE ELEMENT IS1557"/>
    <property type="match status" value="1"/>
</dbReference>
<reference evidence="2 3" key="1">
    <citation type="submission" date="2018-08" db="EMBL/GenBank/DDBJ databases">
        <title>A genome reference for cultivated species of the human gut microbiota.</title>
        <authorList>
            <person name="Zou Y."/>
            <person name="Xue W."/>
            <person name="Luo G."/>
        </authorList>
    </citation>
    <scope>NUCLEOTIDE SEQUENCE [LARGE SCALE GENOMIC DNA]</scope>
    <source>
        <strain evidence="2 3">AF37-4</strain>
    </source>
</reference>
<organism evidence="2 3">
    <name type="scientific">Eubacterium ventriosum</name>
    <dbReference type="NCBI Taxonomy" id="39496"/>
    <lineage>
        <taxon>Bacteria</taxon>
        <taxon>Bacillati</taxon>
        <taxon>Bacillota</taxon>
        <taxon>Clostridia</taxon>
        <taxon>Eubacteriales</taxon>
        <taxon>Eubacteriaceae</taxon>
        <taxon>Eubacterium</taxon>
    </lineage>
</organism>
<dbReference type="AlphaFoldDB" id="A0A415LHT9"/>
<dbReference type="EMBL" id="QROT01000001">
    <property type="protein sequence ID" value="RHL47967.1"/>
    <property type="molecule type" value="Genomic_DNA"/>
</dbReference>
<comment type="caution">
    <text evidence="2">The sequence shown here is derived from an EMBL/GenBank/DDBJ whole genome shotgun (WGS) entry which is preliminary data.</text>
</comment>
<name>A0A415LHT9_9FIRM</name>
<dbReference type="NCBIfam" id="NF033550">
    <property type="entry name" value="transpos_ISL3"/>
    <property type="match status" value="1"/>
</dbReference>
<dbReference type="Proteomes" id="UP000283314">
    <property type="component" value="Unassembled WGS sequence"/>
</dbReference>